<evidence type="ECO:0000259" key="1">
    <source>
        <dbReference type="Pfam" id="PF13649"/>
    </source>
</evidence>
<dbReference type="GO" id="GO:0008168">
    <property type="term" value="F:methyltransferase activity"/>
    <property type="evidence" value="ECO:0007669"/>
    <property type="project" value="UniProtKB-KW"/>
</dbReference>
<organism evidence="2 3">
    <name type="scientific">Methylobacterium goesingense</name>
    <dbReference type="NCBI Taxonomy" id="243690"/>
    <lineage>
        <taxon>Bacteria</taxon>
        <taxon>Pseudomonadati</taxon>
        <taxon>Pseudomonadota</taxon>
        <taxon>Alphaproteobacteria</taxon>
        <taxon>Hyphomicrobiales</taxon>
        <taxon>Methylobacteriaceae</taxon>
        <taxon>Methylobacterium</taxon>
    </lineage>
</organism>
<evidence type="ECO:0000313" key="3">
    <source>
        <dbReference type="Proteomes" id="UP001549145"/>
    </source>
</evidence>
<dbReference type="InterPro" id="IPR029063">
    <property type="entry name" value="SAM-dependent_MTases_sf"/>
</dbReference>
<dbReference type="InterPro" id="IPR041698">
    <property type="entry name" value="Methyltransf_25"/>
</dbReference>
<keyword evidence="2" id="KW-0489">Methyltransferase</keyword>
<dbReference type="GO" id="GO:0032259">
    <property type="term" value="P:methylation"/>
    <property type="evidence" value="ECO:0007669"/>
    <property type="project" value="UniProtKB-KW"/>
</dbReference>
<feature type="domain" description="Methyltransferase" evidence="1">
    <location>
        <begin position="285"/>
        <end position="377"/>
    </location>
</feature>
<sequence>MTRFSAAQASREPAEDPVSLTFEAPGRVRGAFPPDVAHPGRVTVACDGRSWATVPVRADGAGASFTCDLPPVGLPTQVRVEVRDADRILGRLTAQSLPKRNAGGLDALSVHRVCDSPLFSVPWMQFDGARLTISGAHLPPAGNPDLLSVCFDEGVRFTFDYGLQSPEFENHFWYWPNAGLSNFVLTIDLAGSRPGSNPFRFTFSYPGAETGLQDVPVPVRSIGRRISVPTDMSLSVCFPRDATQLTRVQTWSNDQSVTFTGYSTFRALEALFAHYGVANRTGTAILDWGCGHGRVTRHFIGHWRQAQISGADIDAENVAWCGQNLGGRFTTVPLFPPTDLPEASFDGIFGVSVMTHLTDEAQAAWLDEIARLLKPDGIALITFAGAAATAFSSVFRSAAWWQAWEARGFDDAQHDPALDGKIGNDTYYRNTLHTMAYTRAHWSKHVEVVDIIPSAIGYQDMAVLRRRR</sequence>
<dbReference type="Pfam" id="PF13649">
    <property type="entry name" value="Methyltransf_25"/>
    <property type="match status" value="1"/>
</dbReference>
<name>A0ABV2LB17_9HYPH</name>
<accession>A0ABV2LB17</accession>
<dbReference type="SUPFAM" id="SSF53335">
    <property type="entry name" value="S-adenosyl-L-methionine-dependent methyltransferases"/>
    <property type="match status" value="1"/>
</dbReference>
<protein>
    <submittedName>
        <fullName evidence="2">SAM-dependent methyltransferase</fullName>
    </submittedName>
</protein>
<keyword evidence="2" id="KW-0808">Transferase</keyword>
<dbReference type="Gene3D" id="3.40.50.150">
    <property type="entry name" value="Vaccinia Virus protein VP39"/>
    <property type="match status" value="1"/>
</dbReference>
<dbReference type="EMBL" id="JBEPMM010000021">
    <property type="protein sequence ID" value="MET3695038.1"/>
    <property type="molecule type" value="Genomic_DNA"/>
</dbReference>
<evidence type="ECO:0000313" key="2">
    <source>
        <dbReference type="EMBL" id="MET3695038.1"/>
    </source>
</evidence>
<keyword evidence="3" id="KW-1185">Reference proteome</keyword>
<comment type="caution">
    <text evidence="2">The sequence shown here is derived from an EMBL/GenBank/DDBJ whole genome shotgun (WGS) entry which is preliminary data.</text>
</comment>
<dbReference type="Proteomes" id="UP001549145">
    <property type="component" value="Unassembled WGS sequence"/>
</dbReference>
<dbReference type="CDD" id="cd02440">
    <property type="entry name" value="AdoMet_MTases"/>
    <property type="match status" value="1"/>
</dbReference>
<gene>
    <name evidence="2" type="ORF">ABID43_004603</name>
</gene>
<dbReference type="RefSeq" id="WP_238282470.1">
    <property type="nucleotide sequence ID" value="NZ_BPQL01000175.1"/>
</dbReference>
<reference evidence="2 3" key="1">
    <citation type="submission" date="2024-06" db="EMBL/GenBank/DDBJ databases">
        <title>Genomic Encyclopedia of Type Strains, Phase IV (KMG-IV): sequencing the most valuable type-strain genomes for metagenomic binning, comparative biology and taxonomic classification.</title>
        <authorList>
            <person name="Goeker M."/>
        </authorList>
    </citation>
    <scope>NUCLEOTIDE SEQUENCE [LARGE SCALE GENOMIC DNA]</scope>
    <source>
        <strain evidence="2 3">DSM 21331</strain>
    </source>
</reference>
<proteinExistence type="predicted"/>